<name>A0A2S3H1U6_9POAL</name>
<dbReference type="Pfam" id="PF02519">
    <property type="entry name" value="Auxin_inducible"/>
    <property type="match status" value="1"/>
</dbReference>
<comment type="similarity">
    <text evidence="1">Belongs to the ARG7 family.</text>
</comment>
<evidence type="ECO:0000313" key="2">
    <source>
        <dbReference type="EMBL" id="PAN13642.1"/>
    </source>
</evidence>
<proteinExistence type="inferred from homology"/>
<accession>A0A2S3H1U6</accession>
<dbReference type="Gramene" id="PAN13642">
    <property type="protein sequence ID" value="PAN13642"/>
    <property type="gene ID" value="PAHAL_2G353400"/>
</dbReference>
<dbReference type="EMBL" id="CM008047">
    <property type="protein sequence ID" value="PAN13642.1"/>
    <property type="molecule type" value="Genomic_DNA"/>
</dbReference>
<protein>
    <recommendedName>
        <fullName evidence="3">Auxin-responsive protein SAUR36</fullName>
    </recommendedName>
</protein>
<organism evidence="2">
    <name type="scientific">Panicum hallii</name>
    <dbReference type="NCBI Taxonomy" id="206008"/>
    <lineage>
        <taxon>Eukaryota</taxon>
        <taxon>Viridiplantae</taxon>
        <taxon>Streptophyta</taxon>
        <taxon>Embryophyta</taxon>
        <taxon>Tracheophyta</taxon>
        <taxon>Spermatophyta</taxon>
        <taxon>Magnoliopsida</taxon>
        <taxon>Liliopsida</taxon>
        <taxon>Poales</taxon>
        <taxon>Poaceae</taxon>
        <taxon>PACMAD clade</taxon>
        <taxon>Panicoideae</taxon>
        <taxon>Panicodae</taxon>
        <taxon>Paniceae</taxon>
        <taxon>Panicinae</taxon>
        <taxon>Panicum</taxon>
        <taxon>Panicum sect. Panicum</taxon>
    </lineage>
</organism>
<dbReference type="GO" id="GO:0009733">
    <property type="term" value="P:response to auxin"/>
    <property type="evidence" value="ECO:0007669"/>
    <property type="project" value="InterPro"/>
</dbReference>
<reference evidence="2" key="1">
    <citation type="submission" date="2018-04" db="EMBL/GenBank/DDBJ databases">
        <title>WGS assembly of Panicum hallii.</title>
        <authorList>
            <person name="Lovell J."/>
            <person name="Jenkins J."/>
            <person name="Lowry D."/>
            <person name="Mamidi S."/>
            <person name="Sreedasyam A."/>
            <person name="Weng X."/>
            <person name="Barry K."/>
            <person name="Bonette J."/>
            <person name="Campitelli B."/>
            <person name="Daum C."/>
            <person name="Gordon S."/>
            <person name="Gould B."/>
            <person name="Lipzen A."/>
            <person name="Macqueen A."/>
            <person name="Palacio-Mejia J."/>
            <person name="Plott C."/>
            <person name="Shakirov E."/>
            <person name="Shu S."/>
            <person name="Yoshinaga Y."/>
            <person name="Zane M."/>
            <person name="Rokhsar D."/>
            <person name="Grimwood J."/>
            <person name="Schmutz J."/>
            <person name="Juenger T."/>
        </authorList>
    </citation>
    <scope>NUCLEOTIDE SEQUENCE [LARGE SCALE GENOMIC DNA]</scope>
    <source>
        <strain evidence="2">FIL2</strain>
    </source>
</reference>
<dbReference type="PANTHER" id="PTHR31175">
    <property type="entry name" value="AUXIN-RESPONSIVE FAMILY PROTEIN"/>
    <property type="match status" value="1"/>
</dbReference>
<gene>
    <name evidence="2" type="ORF">PAHAL_2G353400</name>
</gene>
<dbReference type="AlphaFoldDB" id="A0A2S3H1U6"/>
<dbReference type="PANTHER" id="PTHR31175:SF120">
    <property type="entry name" value="OS09G0547100 PROTEIN"/>
    <property type="match status" value="1"/>
</dbReference>
<sequence>MINAKRIFHLTNKWERMAALRRKRLAMKSSKEAEGCSTAVAGKGHCVMYTADGTRFEVPLVYLGKTVFSELLRISGEEFGFTSDDGRITLPCDATVMEYILCLLRRSASTEVENALLSSMAIPSLGIASHQHTVCSY</sequence>
<evidence type="ECO:0000256" key="1">
    <source>
        <dbReference type="ARBA" id="ARBA00006974"/>
    </source>
</evidence>
<dbReference type="InterPro" id="IPR003676">
    <property type="entry name" value="SAUR_fam"/>
</dbReference>
<dbReference type="Proteomes" id="UP000243499">
    <property type="component" value="Chromosome 2"/>
</dbReference>
<evidence type="ECO:0008006" key="3">
    <source>
        <dbReference type="Google" id="ProtNLM"/>
    </source>
</evidence>